<evidence type="ECO:0000313" key="2">
    <source>
        <dbReference type="EMBL" id="AGL02554.1"/>
    </source>
</evidence>
<dbReference type="AlphaFoldDB" id="R4KIX7"/>
<keyword evidence="3" id="KW-1185">Reference proteome</keyword>
<dbReference type="InterPro" id="IPR006175">
    <property type="entry name" value="YjgF/YER057c/UK114"/>
</dbReference>
<dbReference type="STRING" id="767817.Desgi_3199"/>
<dbReference type="Gene3D" id="3.30.1330.40">
    <property type="entry name" value="RutC-like"/>
    <property type="match status" value="1"/>
</dbReference>
<dbReference type="FunFam" id="3.30.1330.40:FF:000001">
    <property type="entry name" value="L-PSP family endoribonuclease"/>
    <property type="match status" value="1"/>
</dbReference>
<dbReference type="GO" id="GO:0005829">
    <property type="term" value="C:cytosol"/>
    <property type="evidence" value="ECO:0007669"/>
    <property type="project" value="TreeGrafter"/>
</dbReference>
<sequence length="136" mass="14437">MSVEMICSAGLPKAIGPYSHGTKCGNMILTSGSIPFDPNTNEMVTEIKQATRIVLSNLLLVVEAGGGRLDTVAKVDVFVKNLDDFEAINEVYADFFGEHKPARFLVQAGDIAEGAPLEAAMIAFVAVICWSASCLA</sequence>
<dbReference type="InterPro" id="IPR006056">
    <property type="entry name" value="RidA"/>
</dbReference>
<dbReference type="RefSeq" id="WP_006524084.1">
    <property type="nucleotide sequence ID" value="NC_021184.1"/>
</dbReference>
<dbReference type="PANTHER" id="PTHR11803:SF58">
    <property type="entry name" value="PROTEIN HMF1-RELATED"/>
    <property type="match status" value="1"/>
</dbReference>
<dbReference type="PANTHER" id="PTHR11803">
    <property type="entry name" value="2-IMINOBUTANOATE/2-IMINOPROPANOATE DEAMINASE RIDA"/>
    <property type="match status" value="1"/>
</dbReference>
<dbReference type="OrthoDB" id="9803101at2"/>
<comment type="similarity">
    <text evidence="1">Belongs to the RutC family.</text>
</comment>
<dbReference type="eggNOG" id="COG0251">
    <property type="taxonomic scope" value="Bacteria"/>
</dbReference>
<dbReference type="HOGENOM" id="CLU_100715_7_3_9"/>
<dbReference type="KEGG" id="dgi:Desgi_3199"/>
<accession>R4KIX7</accession>
<organism evidence="2 3">
    <name type="scientific">Desulfoscipio gibsoniae DSM 7213</name>
    <dbReference type="NCBI Taxonomy" id="767817"/>
    <lineage>
        <taxon>Bacteria</taxon>
        <taxon>Bacillati</taxon>
        <taxon>Bacillota</taxon>
        <taxon>Clostridia</taxon>
        <taxon>Eubacteriales</taxon>
        <taxon>Desulfallaceae</taxon>
        <taxon>Desulfoscipio</taxon>
    </lineage>
</organism>
<protein>
    <submittedName>
        <fullName evidence="2">Endoribonuclease L-PSP, putative</fullName>
    </submittedName>
</protein>
<dbReference type="InterPro" id="IPR035959">
    <property type="entry name" value="RutC-like_sf"/>
</dbReference>
<dbReference type="SUPFAM" id="SSF55298">
    <property type="entry name" value="YjgF-like"/>
    <property type="match status" value="1"/>
</dbReference>
<dbReference type="CDD" id="cd00448">
    <property type="entry name" value="YjgF_YER057c_UK114_family"/>
    <property type="match status" value="1"/>
</dbReference>
<dbReference type="GO" id="GO:0019239">
    <property type="term" value="F:deaminase activity"/>
    <property type="evidence" value="ECO:0007669"/>
    <property type="project" value="TreeGrafter"/>
</dbReference>
<dbReference type="NCBIfam" id="TIGR00004">
    <property type="entry name" value="Rid family detoxifying hydrolase"/>
    <property type="match status" value="1"/>
</dbReference>
<reference evidence="2 3" key="1">
    <citation type="submission" date="2012-01" db="EMBL/GenBank/DDBJ databases">
        <title>Complete sequence of Desulfotomaculum gibsoniae DSM 7213.</title>
        <authorList>
            <consortium name="US DOE Joint Genome Institute"/>
            <person name="Lucas S."/>
            <person name="Han J."/>
            <person name="Lapidus A."/>
            <person name="Cheng J.-F."/>
            <person name="Goodwin L."/>
            <person name="Pitluck S."/>
            <person name="Peters L."/>
            <person name="Ovchinnikova G."/>
            <person name="Teshima H."/>
            <person name="Detter J.C."/>
            <person name="Han C."/>
            <person name="Tapia R."/>
            <person name="Land M."/>
            <person name="Hauser L."/>
            <person name="Kyrpides N."/>
            <person name="Ivanova N."/>
            <person name="Pagani I."/>
            <person name="Parshina S."/>
            <person name="Plugge C."/>
            <person name="Muyzer G."/>
            <person name="Kuever J."/>
            <person name="Ivanova A."/>
            <person name="Nazina T."/>
            <person name="Klenk H.-P."/>
            <person name="Brambilla E."/>
            <person name="Spring S."/>
            <person name="Stams A.F."/>
            <person name="Woyke T."/>
        </authorList>
    </citation>
    <scope>NUCLEOTIDE SEQUENCE [LARGE SCALE GENOMIC DNA]</scope>
    <source>
        <strain evidence="2 3">DSM 7213</strain>
    </source>
</reference>
<proteinExistence type="inferred from homology"/>
<name>R4KIX7_9FIRM</name>
<dbReference type="EMBL" id="CP003273">
    <property type="protein sequence ID" value="AGL02554.1"/>
    <property type="molecule type" value="Genomic_DNA"/>
</dbReference>
<dbReference type="Proteomes" id="UP000013520">
    <property type="component" value="Chromosome"/>
</dbReference>
<evidence type="ECO:0000256" key="1">
    <source>
        <dbReference type="ARBA" id="ARBA00010552"/>
    </source>
</evidence>
<dbReference type="Pfam" id="PF01042">
    <property type="entry name" value="Ribonuc_L-PSP"/>
    <property type="match status" value="1"/>
</dbReference>
<evidence type="ECO:0000313" key="3">
    <source>
        <dbReference type="Proteomes" id="UP000013520"/>
    </source>
</evidence>
<gene>
    <name evidence="2" type="ORF">Desgi_3199</name>
</gene>